<dbReference type="EMBL" id="BANT01000005">
    <property type="protein sequence ID" value="GAC56365.1"/>
    <property type="molecule type" value="Genomic_DNA"/>
</dbReference>
<dbReference type="eggNOG" id="ENOG5033WV8">
    <property type="taxonomic scope" value="Bacteria"/>
</dbReference>
<dbReference type="OrthoDB" id="4377432at2"/>
<organism evidence="2 3">
    <name type="scientific">Gordonia hirsuta DSM 44140 = NBRC 16056</name>
    <dbReference type="NCBI Taxonomy" id="1121927"/>
    <lineage>
        <taxon>Bacteria</taxon>
        <taxon>Bacillati</taxon>
        <taxon>Actinomycetota</taxon>
        <taxon>Actinomycetes</taxon>
        <taxon>Mycobacteriales</taxon>
        <taxon>Gordoniaceae</taxon>
        <taxon>Gordonia</taxon>
    </lineage>
</organism>
<name>L7L5E8_9ACTN</name>
<proteinExistence type="predicted"/>
<evidence type="ECO:0000256" key="1">
    <source>
        <dbReference type="SAM" id="SignalP"/>
    </source>
</evidence>
<dbReference type="RefSeq" id="WP_005936457.1">
    <property type="nucleotide sequence ID" value="NZ_ATVK01000003.1"/>
</dbReference>
<sequence length="140" mass="13244">MNAPKRFAIGLLIAGAGVVGAAGVAGTGHANAQIDVCGSLPGQSTMAGGCEAVAGDTGLALSIAEGGGTAWAQADNYSGPAAIAIGPNSSVKATGNNPGLAIGIAGPGASIVIDGKKGPTCSGEGFAFAGDFQTLQGCWQ</sequence>
<dbReference type="Pfam" id="PF20550">
    <property type="entry name" value="DUF6764"/>
    <property type="match status" value="1"/>
</dbReference>
<protein>
    <recommendedName>
        <fullName evidence="4">Protein kinase</fullName>
    </recommendedName>
</protein>
<accession>L7L5E8</accession>
<feature type="signal peptide" evidence="1">
    <location>
        <begin position="1"/>
        <end position="21"/>
    </location>
</feature>
<comment type="caution">
    <text evidence="2">The sequence shown here is derived from an EMBL/GenBank/DDBJ whole genome shotgun (WGS) entry which is preliminary data.</text>
</comment>
<evidence type="ECO:0000313" key="2">
    <source>
        <dbReference type="EMBL" id="GAC56365.1"/>
    </source>
</evidence>
<reference evidence="2 3" key="1">
    <citation type="submission" date="2012-12" db="EMBL/GenBank/DDBJ databases">
        <title>Whole genome shotgun sequence of Gordonia hirsuta NBRC 16056.</title>
        <authorList>
            <person name="Isaki-Nakamura S."/>
            <person name="Hosoyama A."/>
            <person name="Tsuchikane K."/>
            <person name="Katsumata H."/>
            <person name="Baba S."/>
            <person name="Yamazaki S."/>
            <person name="Fujita N."/>
        </authorList>
    </citation>
    <scope>NUCLEOTIDE SEQUENCE [LARGE SCALE GENOMIC DNA]</scope>
    <source>
        <strain evidence="2 3">NBRC 16056</strain>
    </source>
</reference>
<dbReference type="Proteomes" id="UP000053405">
    <property type="component" value="Unassembled WGS sequence"/>
</dbReference>
<keyword evidence="3" id="KW-1185">Reference proteome</keyword>
<evidence type="ECO:0000313" key="3">
    <source>
        <dbReference type="Proteomes" id="UP000053405"/>
    </source>
</evidence>
<keyword evidence="1" id="KW-0732">Signal</keyword>
<dbReference type="InterPro" id="IPR046652">
    <property type="entry name" value="DUF6764"/>
</dbReference>
<feature type="chain" id="PRO_5038805633" description="Protein kinase" evidence="1">
    <location>
        <begin position="22"/>
        <end position="140"/>
    </location>
</feature>
<dbReference type="AlphaFoldDB" id="L7L5E8"/>
<gene>
    <name evidence="2" type="ORF">GOHSU_05_00040</name>
</gene>
<evidence type="ECO:0008006" key="4">
    <source>
        <dbReference type="Google" id="ProtNLM"/>
    </source>
</evidence>